<evidence type="ECO:0000256" key="5">
    <source>
        <dbReference type="SAM" id="MobiDB-lite"/>
    </source>
</evidence>
<evidence type="ECO:0000256" key="3">
    <source>
        <dbReference type="ARBA" id="ARBA00023212"/>
    </source>
</evidence>
<protein>
    <recommendedName>
        <fullName evidence="6">Enkurin domain-containing protein</fullName>
    </recommendedName>
</protein>
<dbReference type="GO" id="GO:0005879">
    <property type="term" value="C:axonemal microtubule"/>
    <property type="evidence" value="ECO:0007669"/>
    <property type="project" value="TreeGrafter"/>
</dbReference>
<comment type="subcellular location">
    <subcellularLocation>
        <location evidence="1">Cytoplasm</location>
        <location evidence="1">Cytoskeleton</location>
        <location evidence="1">Cilium axoneme</location>
    </subcellularLocation>
</comment>
<evidence type="ECO:0000259" key="6">
    <source>
        <dbReference type="PROSITE" id="PS51665"/>
    </source>
</evidence>
<feature type="domain" description="Enkurin" evidence="6">
    <location>
        <begin position="159"/>
        <end position="251"/>
    </location>
</feature>
<keyword evidence="3" id="KW-0206">Cytoskeleton</keyword>
<dbReference type="GO" id="GO:0005516">
    <property type="term" value="F:calmodulin binding"/>
    <property type="evidence" value="ECO:0007669"/>
    <property type="project" value="TreeGrafter"/>
</dbReference>
<evidence type="ECO:0000256" key="4">
    <source>
        <dbReference type="ARBA" id="ARBA00023273"/>
    </source>
</evidence>
<feature type="compositionally biased region" description="Polar residues" evidence="5">
    <location>
        <begin position="1"/>
        <end position="10"/>
    </location>
</feature>
<proteinExistence type="predicted"/>
<dbReference type="AlphaFoldDB" id="A0A8C2RI41"/>
<keyword evidence="4" id="KW-0966">Cell projection</keyword>
<evidence type="ECO:0000256" key="1">
    <source>
        <dbReference type="ARBA" id="ARBA00004430"/>
    </source>
</evidence>
<organism evidence="7">
    <name type="scientific">Capra hircus</name>
    <name type="common">Goat</name>
    <dbReference type="NCBI Taxonomy" id="9925"/>
    <lineage>
        <taxon>Eukaryota</taxon>
        <taxon>Metazoa</taxon>
        <taxon>Chordata</taxon>
        <taxon>Craniata</taxon>
        <taxon>Vertebrata</taxon>
        <taxon>Euteleostomi</taxon>
        <taxon>Mammalia</taxon>
        <taxon>Eutheria</taxon>
        <taxon>Laurasiatheria</taxon>
        <taxon>Artiodactyla</taxon>
        <taxon>Ruminantia</taxon>
        <taxon>Pecora</taxon>
        <taxon>Bovidae</taxon>
        <taxon>Caprinae</taxon>
        <taxon>Capra</taxon>
    </lineage>
</organism>
<accession>A0A8C2RI41</accession>
<dbReference type="PANTHER" id="PTHR21490:SF0">
    <property type="entry name" value="ENKURIN"/>
    <property type="match status" value="1"/>
</dbReference>
<name>A0A8C2RI41_CAPHI</name>
<dbReference type="PROSITE" id="PS51665">
    <property type="entry name" value="ENKURIN"/>
    <property type="match status" value="1"/>
</dbReference>
<dbReference type="GO" id="GO:0001669">
    <property type="term" value="C:acrosomal vesicle"/>
    <property type="evidence" value="ECO:0007669"/>
    <property type="project" value="TreeGrafter"/>
</dbReference>
<dbReference type="InterPro" id="IPR027012">
    <property type="entry name" value="Enkurin_dom"/>
</dbReference>
<evidence type="ECO:0000313" key="7">
    <source>
        <dbReference type="Ensembl" id="ENSCHIP00010028876.1"/>
    </source>
</evidence>
<dbReference type="PANTHER" id="PTHR21490">
    <property type="entry name" value="ENKURIN-RELATED"/>
    <property type="match status" value="1"/>
</dbReference>
<dbReference type="Pfam" id="PF13864">
    <property type="entry name" value="Enkurin"/>
    <property type="match status" value="1"/>
</dbReference>
<reference evidence="7" key="2">
    <citation type="submission" date="2025-08" db="UniProtKB">
        <authorList>
            <consortium name="Ensembl"/>
        </authorList>
    </citation>
    <scope>IDENTIFICATION</scope>
</reference>
<keyword evidence="2" id="KW-0963">Cytoplasm</keyword>
<sequence>MDPTGPSESIYNLIPSDWKEPPQPPRYVSIFKATVKDDMQKFKTAMKTMGPAKLEVPSPKNFLKKHSKEKILPPSRFYHFLILKPPVPLRTDHPVMGIQSEKNFINTNAADVIMGVAKKPKPIYVDKRTGDKHDLETSGLVPKYINKKDYGVTPEYICKRNEEVKKAQEEYDNYIQENLRKAAMKRLSDEERDAVLQGLKKNWEEVHKEFQSLSVFIDSIPKKIRKQKLEEEMKQLEHDIGVLEKHKIIYIANKK</sequence>
<reference evidence="7" key="1">
    <citation type="submission" date="2019-03" db="EMBL/GenBank/DDBJ databases">
        <title>Genome sequencing and reference-guided assembly of Black Bengal Goat (Capra hircus).</title>
        <authorList>
            <person name="Siddiki A.Z."/>
            <person name="Baten A."/>
            <person name="Billah M."/>
            <person name="Alam M.A.U."/>
            <person name="Shawrob K.S.M."/>
            <person name="Saha S."/>
            <person name="Chowdhury M."/>
            <person name="Rahman A.H."/>
            <person name="Stear M."/>
            <person name="Miah G."/>
            <person name="Das G.B."/>
            <person name="Hossain M.M."/>
            <person name="Kumkum M."/>
            <person name="Islam M.S."/>
            <person name="Mollah A.M."/>
            <person name="Ahsan A."/>
            <person name="Tusar F."/>
            <person name="Khan M.K.I."/>
        </authorList>
    </citation>
    <scope>NUCLEOTIDE SEQUENCE [LARGE SCALE GENOMIC DNA]</scope>
</reference>
<dbReference type="InterPro" id="IPR052102">
    <property type="entry name" value="Enkurin_domain-protein"/>
</dbReference>
<feature type="region of interest" description="Disordered" evidence="5">
    <location>
        <begin position="1"/>
        <end position="22"/>
    </location>
</feature>
<dbReference type="Ensembl" id="ENSCHIT00010040752.1">
    <property type="protein sequence ID" value="ENSCHIP00010028876.1"/>
    <property type="gene ID" value="ENSCHIG00010021515.1"/>
</dbReference>
<evidence type="ECO:0000256" key="2">
    <source>
        <dbReference type="ARBA" id="ARBA00022490"/>
    </source>
</evidence>